<dbReference type="Gene3D" id="3.30.565.10">
    <property type="entry name" value="Histidine kinase-like ATPase, C-terminal domain"/>
    <property type="match status" value="1"/>
</dbReference>
<organism evidence="17 18">
    <name type="scientific">Staphylococcus argensis</name>
    <dbReference type="NCBI Taxonomy" id="1607738"/>
    <lineage>
        <taxon>Bacteria</taxon>
        <taxon>Bacillati</taxon>
        <taxon>Bacillota</taxon>
        <taxon>Bacilli</taxon>
        <taxon>Bacillales</taxon>
        <taxon>Staphylococcaceae</taxon>
        <taxon>Staphylococcus</taxon>
    </lineage>
</organism>
<dbReference type="InterPro" id="IPR004358">
    <property type="entry name" value="Sig_transdc_His_kin-like_C"/>
</dbReference>
<dbReference type="RefSeq" id="WP_103372338.1">
    <property type="nucleotide sequence ID" value="NZ_CBCRVO010000002.1"/>
</dbReference>
<feature type="transmembrane region" description="Helical" evidence="15">
    <location>
        <begin position="35"/>
        <end position="52"/>
    </location>
</feature>
<dbReference type="GeneID" id="98298852"/>
<keyword evidence="6 15" id="KW-0812">Transmembrane</keyword>
<dbReference type="Pfam" id="PF02518">
    <property type="entry name" value="HATPase_c"/>
    <property type="match status" value="1"/>
</dbReference>
<feature type="transmembrane region" description="Helical" evidence="15">
    <location>
        <begin position="12"/>
        <end position="29"/>
    </location>
</feature>
<evidence type="ECO:0000313" key="17">
    <source>
        <dbReference type="EMBL" id="POA08570.1"/>
    </source>
</evidence>
<evidence type="ECO:0000256" key="11">
    <source>
        <dbReference type="ARBA" id="ARBA00023012"/>
    </source>
</evidence>
<keyword evidence="18" id="KW-1185">Reference proteome</keyword>
<evidence type="ECO:0000256" key="12">
    <source>
        <dbReference type="ARBA" id="ARBA00023136"/>
    </source>
</evidence>
<dbReference type="EMBL" id="PPPX01000016">
    <property type="protein sequence ID" value="POA08570.1"/>
    <property type="molecule type" value="Genomic_DNA"/>
</dbReference>
<dbReference type="PROSITE" id="PS50109">
    <property type="entry name" value="HIS_KIN"/>
    <property type="match status" value="1"/>
</dbReference>
<dbReference type="GO" id="GO:0005886">
    <property type="term" value="C:plasma membrane"/>
    <property type="evidence" value="ECO:0007669"/>
    <property type="project" value="UniProtKB-SubCell"/>
</dbReference>
<keyword evidence="10 15" id="KW-1133">Transmembrane helix</keyword>
<dbReference type="GO" id="GO:0004721">
    <property type="term" value="F:phosphoprotein phosphatase activity"/>
    <property type="evidence" value="ECO:0007669"/>
    <property type="project" value="TreeGrafter"/>
</dbReference>
<dbReference type="InterPro" id="IPR005467">
    <property type="entry name" value="His_kinase_dom"/>
</dbReference>
<protein>
    <recommendedName>
        <fullName evidence="3">histidine kinase</fullName>
        <ecNumber evidence="3">2.7.13.3</ecNumber>
    </recommendedName>
    <alternativeName>
        <fullName evidence="13">Glycopeptide resistance-associated protein S</fullName>
    </alternativeName>
</protein>
<evidence type="ECO:0000256" key="15">
    <source>
        <dbReference type="SAM" id="Phobius"/>
    </source>
</evidence>
<evidence type="ECO:0000256" key="13">
    <source>
        <dbReference type="ARBA" id="ARBA00042987"/>
    </source>
</evidence>
<evidence type="ECO:0000256" key="8">
    <source>
        <dbReference type="ARBA" id="ARBA00022777"/>
    </source>
</evidence>
<evidence type="ECO:0000256" key="10">
    <source>
        <dbReference type="ARBA" id="ARBA00022989"/>
    </source>
</evidence>
<dbReference type="AlphaFoldDB" id="A0A2K4FB39"/>
<evidence type="ECO:0000256" key="7">
    <source>
        <dbReference type="ARBA" id="ARBA00022741"/>
    </source>
</evidence>
<keyword evidence="8 17" id="KW-0418">Kinase</keyword>
<keyword evidence="9" id="KW-0067">ATP-binding</keyword>
<dbReference type="GO" id="GO:0016036">
    <property type="term" value="P:cellular response to phosphate starvation"/>
    <property type="evidence" value="ECO:0007669"/>
    <property type="project" value="TreeGrafter"/>
</dbReference>
<keyword evidence="14" id="KW-0175">Coiled coil</keyword>
<dbReference type="InterPro" id="IPR036890">
    <property type="entry name" value="HATPase_C_sf"/>
</dbReference>
<proteinExistence type="predicted"/>
<dbReference type="PANTHER" id="PTHR45453">
    <property type="entry name" value="PHOSPHATE REGULON SENSOR PROTEIN PHOR"/>
    <property type="match status" value="1"/>
</dbReference>
<dbReference type="InterPro" id="IPR003594">
    <property type="entry name" value="HATPase_dom"/>
</dbReference>
<dbReference type="OrthoDB" id="9780487at2"/>
<dbReference type="PRINTS" id="PR00344">
    <property type="entry name" value="BCTRLSENSOR"/>
</dbReference>
<dbReference type="GO" id="GO:0005524">
    <property type="term" value="F:ATP binding"/>
    <property type="evidence" value="ECO:0007669"/>
    <property type="project" value="UniProtKB-KW"/>
</dbReference>
<dbReference type="EC" id="2.7.13.3" evidence="3"/>
<dbReference type="Proteomes" id="UP000242712">
    <property type="component" value="Unassembled WGS sequence"/>
</dbReference>
<evidence type="ECO:0000256" key="4">
    <source>
        <dbReference type="ARBA" id="ARBA00022475"/>
    </source>
</evidence>
<evidence type="ECO:0000256" key="2">
    <source>
        <dbReference type="ARBA" id="ARBA00004651"/>
    </source>
</evidence>
<evidence type="ECO:0000256" key="9">
    <source>
        <dbReference type="ARBA" id="ARBA00022840"/>
    </source>
</evidence>
<dbReference type="GO" id="GO:0000155">
    <property type="term" value="F:phosphorelay sensor kinase activity"/>
    <property type="evidence" value="ECO:0007669"/>
    <property type="project" value="TreeGrafter"/>
</dbReference>
<dbReference type="SUPFAM" id="SSF55874">
    <property type="entry name" value="ATPase domain of HSP90 chaperone/DNA topoisomerase II/histidine kinase"/>
    <property type="match status" value="1"/>
</dbReference>
<comment type="catalytic activity">
    <reaction evidence="1">
        <text>ATP + protein L-histidine = ADP + protein N-phospho-L-histidine.</text>
        <dbReference type="EC" id="2.7.13.3"/>
    </reaction>
</comment>
<evidence type="ECO:0000256" key="6">
    <source>
        <dbReference type="ARBA" id="ARBA00022692"/>
    </source>
</evidence>
<keyword evidence="4" id="KW-1003">Cell membrane</keyword>
<dbReference type="SMART" id="SM00387">
    <property type="entry name" value="HATPase_c"/>
    <property type="match status" value="1"/>
</dbReference>
<evidence type="ECO:0000256" key="3">
    <source>
        <dbReference type="ARBA" id="ARBA00012438"/>
    </source>
</evidence>
<gene>
    <name evidence="17" type="primary">nsaS</name>
    <name evidence="17" type="ORF">CD039_10915</name>
</gene>
<evidence type="ECO:0000256" key="14">
    <source>
        <dbReference type="SAM" id="Coils"/>
    </source>
</evidence>
<comment type="subcellular location">
    <subcellularLocation>
        <location evidence="2">Cell membrane</location>
        <topology evidence="2">Multi-pass membrane protein</topology>
    </subcellularLocation>
</comment>
<evidence type="ECO:0000313" key="18">
    <source>
        <dbReference type="Proteomes" id="UP000242712"/>
    </source>
</evidence>
<evidence type="ECO:0000256" key="5">
    <source>
        <dbReference type="ARBA" id="ARBA00022679"/>
    </source>
</evidence>
<keyword evidence="12 15" id="KW-0472">Membrane</keyword>
<evidence type="ECO:0000259" key="16">
    <source>
        <dbReference type="PROSITE" id="PS50109"/>
    </source>
</evidence>
<keyword evidence="7" id="KW-0547">Nucleotide-binding</keyword>
<feature type="domain" description="Histidine kinase" evidence="16">
    <location>
        <begin position="94"/>
        <end position="296"/>
    </location>
</feature>
<comment type="caution">
    <text evidence="17">The sequence shown here is derived from an EMBL/GenBank/DDBJ whole genome shotgun (WGS) entry which is preliminary data.</text>
</comment>
<dbReference type="PANTHER" id="PTHR45453:SF2">
    <property type="entry name" value="HISTIDINE KINASE"/>
    <property type="match status" value="1"/>
</dbReference>
<feature type="coiled-coil region" evidence="14">
    <location>
        <begin position="60"/>
        <end position="87"/>
    </location>
</feature>
<keyword evidence="11" id="KW-0902">Two-component regulatory system</keyword>
<sequence length="300" mass="34991">MNFLKTISNEALIILLILVLFLFTFFVFSLPMTPFLLALAIIVFVFAIYVFYRYISYEKHQSLEEEVEKLEQSLHNVRNEQIEYKKEVEAYFLTWVHQMKTPITASKLLLARNEKGMVNQLRQEILQIDNYSNLALSYLKLLNHNTDMVLAPVTIDELIRPLIKKYSIQFIENQTKIHYEKSTAKVITDARWCSIMIEQLLNNALKYARGRDIWINYNENEQKLEIRDNGIGISRADLPKIFDQGYSGYNGRLHEKSSGIGLFIVKRISKHLNHFVEVESELGKGSRFTIQFPNSGTKRG</sequence>
<reference evidence="17 18" key="1">
    <citation type="submission" date="2017-08" db="EMBL/GenBank/DDBJ databases">
        <title>Draft genome sequences of 64 type strains of genus Staph aureus.</title>
        <authorList>
            <person name="Cole K."/>
            <person name="Golubchik T."/>
            <person name="Russell J."/>
            <person name="Foster D."/>
            <person name="Llewelyn M."/>
            <person name="Wilson D."/>
            <person name="Crook D."/>
            <person name="Paul J."/>
        </authorList>
    </citation>
    <scope>NUCLEOTIDE SEQUENCE [LARGE SCALE GENOMIC DNA]</scope>
    <source>
        <strain evidence="17 18">DSM 29875</strain>
    </source>
</reference>
<keyword evidence="5" id="KW-0808">Transferase</keyword>
<accession>A0A2K4FB39</accession>
<name>A0A2K4FB39_9STAP</name>
<evidence type="ECO:0000256" key="1">
    <source>
        <dbReference type="ARBA" id="ARBA00000085"/>
    </source>
</evidence>
<dbReference type="InterPro" id="IPR050351">
    <property type="entry name" value="BphY/WalK/GraS-like"/>
</dbReference>